<reference evidence="1 2" key="1">
    <citation type="journal article" date="2013" name="PLoS Genet.">
        <title>Comparative genome structure, secondary metabolite, and effector coding capacity across Cochliobolus pathogens.</title>
        <authorList>
            <person name="Condon B.J."/>
            <person name="Leng Y."/>
            <person name="Wu D."/>
            <person name="Bushley K.E."/>
            <person name="Ohm R.A."/>
            <person name="Otillar R."/>
            <person name="Martin J."/>
            <person name="Schackwitz W."/>
            <person name="Grimwood J."/>
            <person name="MohdZainudin N."/>
            <person name="Xue C."/>
            <person name="Wang R."/>
            <person name="Manning V.A."/>
            <person name="Dhillon B."/>
            <person name="Tu Z.J."/>
            <person name="Steffenson B.J."/>
            <person name="Salamov A."/>
            <person name="Sun H."/>
            <person name="Lowry S."/>
            <person name="LaButti K."/>
            <person name="Han J."/>
            <person name="Copeland A."/>
            <person name="Lindquist E."/>
            <person name="Barry K."/>
            <person name="Schmutz J."/>
            <person name="Baker S.E."/>
            <person name="Ciuffetti L.M."/>
            <person name="Grigoriev I.V."/>
            <person name="Zhong S."/>
            <person name="Turgeon B.G."/>
        </authorList>
    </citation>
    <scope>NUCLEOTIDE SEQUENCE [LARGE SCALE GENOMIC DNA]</scope>
    <source>
        <strain evidence="1 2">ATCC 44560</strain>
    </source>
</reference>
<keyword evidence="2" id="KW-1185">Reference proteome</keyword>
<dbReference type="Proteomes" id="UP000054032">
    <property type="component" value="Unassembled WGS sequence"/>
</dbReference>
<dbReference type="EMBL" id="KI964114">
    <property type="protein sequence ID" value="EUC41205.1"/>
    <property type="molecule type" value="Genomic_DNA"/>
</dbReference>
<name>W6YUJ2_COCMI</name>
<dbReference type="RefSeq" id="XP_007692266.1">
    <property type="nucleotide sequence ID" value="XM_007694076.1"/>
</dbReference>
<dbReference type="GeneID" id="19121597"/>
<dbReference type="AlphaFoldDB" id="W6YUJ2"/>
<dbReference type="HOGENOM" id="CLU_1414933_0_0_1"/>
<dbReference type="KEGG" id="bor:COCMIDRAFT_29964"/>
<protein>
    <submittedName>
        <fullName evidence="1">Uncharacterized protein</fullName>
    </submittedName>
</protein>
<proteinExistence type="predicted"/>
<evidence type="ECO:0000313" key="2">
    <source>
        <dbReference type="Proteomes" id="UP000054032"/>
    </source>
</evidence>
<gene>
    <name evidence="1" type="ORF">COCMIDRAFT_29964</name>
</gene>
<sequence>MALIHASKLPHRCSANPKPAQYCENLFCGLLHLKHARYGGTIVSSDVGLVAAHEAGSGSPGDGNAFKRVQGFVKRSLHVTKRDNSQRVTGTVSFWSTTTLAPLSAGWLKRTSRLGNYLGGSRDNTGILVYAPSEHVSCSLGNGRCRVVIVIKIGPTKAPTTTVCLDLVGSTCDDPGYGQANAATGSESSCNP</sequence>
<accession>W6YUJ2</accession>
<evidence type="ECO:0000313" key="1">
    <source>
        <dbReference type="EMBL" id="EUC41205.1"/>
    </source>
</evidence>
<organism evidence="1 2">
    <name type="scientific">Bipolaris oryzae ATCC 44560</name>
    <dbReference type="NCBI Taxonomy" id="930090"/>
    <lineage>
        <taxon>Eukaryota</taxon>
        <taxon>Fungi</taxon>
        <taxon>Dikarya</taxon>
        <taxon>Ascomycota</taxon>
        <taxon>Pezizomycotina</taxon>
        <taxon>Dothideomycetes</taxon>
        <taxon>Pleosporomycetidae</taxon>
        <taxon>Pleosporales</taxon>
        <taxon>Pleosporineae</taxon>
        <taxon>Pleosporaceae</taxon>
        <taxon>Bipolaris</taxon>
    </lineage>
</organism>